<dbReference type="PANTHER" id="PTHR11895:SF7">
    <property type="entry name" value="GLUTAMYL-TRNA(GLN) AMIDOTRANSFERASE SUBUNIT A, MITOCHONDRIAL"/>
    <property type="match status" value="1"/>
</dbReference>
<accession>A0A1X7L8R7</accession>
<organism evidence="3 4">
    <name type="scientific">Paraburkholderia susongensis</name>
    <dbReference type="NCBI Taxonomy" id="1515439"/>
    <lineage>
        <taxon>Bacteria</taxon>
        <taxon>Pseudomonadati</taxon>
        <taxon>Pseudomonadota</taxon>
        <taxon>Betaproteobacteria</taxon>
        <taxon>Burkholderiales</taxon>
        <taxon>Burkholderiaceae</taxon>
        <taxon>Paraburkholderia</taxon>
    </lineage>
</organism>
<keyword evidence="3" id="KW-0808">Transferase</keyword>
<dbReference type="OrthoDB" id="8576090at2"/>
<keyword evidence="4" id="KW-1185">Reference proteome</keyword>
<dbReference type="SUPFAM" id="SSF75304">
    <property type="entry name" value="Amidase signature (AS) enzymes"/>
    <property type="match status" value="1"/>
</dbReference>
<dbReference type="PROSITE" id="PS00571">
    <property type="entry name" value="AMIDASES"/>
    <property type="match status" value="1"/>
</dbReference>
<dbReference type="InterPro" id="IPR023631">
    <property type="entry name" value="Amidase_dom"/>
</dbReference>
<dbReference type="InterPro" id="IPR036928">
    <property type="entry name" value="AS_sf"/>
</dbReference>
<reference evidence="4" key="1">
    <citation type="submission" date="2017-04" db="EMBL/GenBank/DDBJ databases">
        <authorList>
            <person name="Varghese N."/>
            <person name="Submissions S."/>
        </authorList>
    </citation>
    <scope>NUCLEOTIDE SEQUENCE [LARGE SCALE GENOMIC DNA]</scope>
    <source>
        <strain evidence="4">LMG 29540</strain>
    </source>
</reference>
<dbReference type="InterPro" id="IPR020556">
    <property type="entry name" value="Amidase_CS"/>
</dbReference>
<dbReference type="STRING" id="1515439.SAMN06265784_105200"/>
<evidence type="ECO:0000313" key="4">
    <source>
        <dbReference type="Proteomes" id="UP000193228"/>
    </source>
</evidence>
<evidence type="ECO:0000256" key="1">
    <source>
        <dbReference type="ARBA" id="ARBA00009199"/>
    </source>
</evidence>
<gene>
    <name evidence="3" type="ORF">SAMN06265784_105200</name>
</gene>
<sequence>MVHKQSFETLRALYKRGELSPVDVTTSSLEHAEAVNRTLNAFALIDGERAMAAARASGKRWREGTPLSEIDGMPITLKDGIAVEGWPSRKGSVVTTPEPVSGNSVLAARLVDAGAVLIGKTRMPEFAWKGVTDSPGYGVTRNPLDPDLTPGGSSGGCAAAVAAGVVRVSIGSDAGGSVRIPAAFTGTFGLKPTYGRVPITPPASIFFNVAHYGPIAASVGDMVSVMNVISGPSPRDWTSVGLAPADFGSNASPHELRIGLLNPLRWDDSADIVKRAMDQTYGILWSNGFQVSTVDFDVQEASRAAAHLYRLGCLSAVNGVPADQHNLLDPGLLGFIDPVRNASFADVQRAALQRDTLNGQFCALFDEIDVLLLPTMPILPFVAGRDVPPGSADDDWFSWNPYTPAFNLTQAPAMSVPFWPEGSALPVGVQLVAARCREDVLLRLASWLEPRLARRRPGDC</sequence>
<proteinExistence type="inferred from homology"/>
<dbReference type="InterPro" id="IPR000120">
    <property type="entry name" value="Amidase"/>
</dbReference>
<dbReference type="Proteomes" id="UP000193228">
    <property type="component" value="Unassembled WGS sequence"/>
</dbReference>
<evidence type="ECO:0000313" key="3">
    <source>
        <dbReference type="EMBL" id="SMG49884.1"/>
    </source>
</evidence>
<dbReference type="PANTHER" id="PTHR11895">
    <property type="entry name" value="TRANSAMIDASE"/>
    <property type="match status" value="1"/>
</dbReference>
<dbReference type="GO" id="GO:0016740">
    <property type="term" value="F:transferase activity"/>
    <property type="evidence" value="ECO:0007669"/>
    <property type="project" value="UniProtKB-KW"/>
</dbReference>
<dbReference type="EMBL" id="FXAT01000005">
    <property type="protein sequence ID" value="SMG49884.1"/>
    <property type="molecule type" value="Genomic_DNA"/>
</dbReference>
<dbReference type="Gene3D" id="3.90.1300.10">
    <property type="entry name" value="Amidase signature (AS) domain"/>
    <property type="match status" value="1"/>
</dbReference>
<feature type="domain" description="Amidase" evidence="2">
    <location>
        <begin position="23"/>
        <end position="442"/>
    </location>
</feature>
<name>A0A1X7L8R7_9BURK</name>
<evidence type="ECO:0000259" key="2">
    <source>
        <dbReference type="Pfam" id="PF01425"/>
    </source>
</evidence>
<comment type="similarity">
    <text evidence="1">Belongs to the amidase family.</text>
</comment>
<dbReference type="AlphaFoldDB" id="A0A1X7L8R7"/>
<protein>
    <submittedName>
        <fullName evidence="3">Aspartyl-tRNA(Asn)/glutamyl-tRNA(Gln) amidotransferase subunit A</fullName>
    </submittedName>
</protein>
<dbReference type="Pfam" id="PF01425">
    <property type="entry name" value="Amidase"/>
    <property type="match status" value="1"/>
</dbReference>